<protein>
    <submittedName>
        <fullName evidence="1">Uncharacterized protein</fullName>
    </submittedName>
</protein>
<reference evidence="1" key="1">
    <citation type="submission" date="2021-12" db="EMBL/GenBank/DDBJ databases">
        <authorList>
            <person name="Zaccaron A."/>
            <person name="Stergiopoulos I."/>
        </authorList>
    </citation>
    <scope>NUCLEOTIDE SEQUENCE</scope>
    <source>
        <strain evidence="1">Race5_Kim</strain>
    </source>
</reference>
<evidence type="ECO:0000313" key="2">
    <source>
        <dbReference type="Proteomes" id="UP000756132"/>
    </source>
</evidence>
<name>A0A9Q8L6H7_PASFU</name>
<organism evidence="1 2">
    <name type="scientific">Passalora fulva</name>
    <name type="common">Tomato leaf mold</name>
    <name type="synonym">Cladosporium fulvum</name>
    <dbReference type="NCBI Taxonomy" id="5499"/>
    <lineage>
        <taxon>Eukaryota</taxon>
        <taxon>Fungi</taxon>
        <taxon>Dikarya</taxon>
        <taxon>Ascomycota</taxon>
        <taxon>Pezizomycotina</taxon>
        <taxon>Dothideomycetes</taxon>
        <taxon>Dothideomycetidae</taxon>
        <taxon>Mycosphaerellales</taxon>
        <taxon>Mycosphaerellaceae</taxon>
        <taxon>Fulvia</taxon>
    </lineage>
</organism>
<reference evidence="1" key="2">
    <citation type="journal article" date="2022" name="Microb. Genom.">
        <title>A chromosome-scale genome assembly of the tomato pathogen Cladosporium fulvum reveals a compartmentalized genome architecture and the presence of a dispensable chromosome.</title>
        <authorList>
            <person name="Zaccaron A.Z."/>
            <person name="Chen L.H."/>
            <person name="Samaras A."/>
            <person name="Stergiopoulos I."/>
        </authorList>
    </citation>
    <scope>NUCLEOTIDE SEQUENCE</scope>
    <source>
        <strain evidence="1">Race5_Kim</strain>
    </source>
</reference>
<dbReference type="Proteomes" id="UP000756132">
    <property type="component" value="Chromosome 1"/>
</dbReference>
<dbReference type="AlphaFoldDB" id="A0A9Q8L6H7"/>
<sequence>MLSPNLADYVEMSNLGSPAGTACTIEVFDKLEHILFLFNGSLRAPVSKDRRKSRFEDHGRS</sequence>
<dbReference type="KEGG" id="ffu:CLAFUR5_01991"/>
<evidence type="ECO:0000313" key="1">
    <source>
        <dbReference type="EMBL" id="UJO11093.1"/>
    </source>
</evidence>
<dbReference type="EMBL" id="CP090163">
    <property type="protein sequence ID" value="UJO11093.1"/>
    <property type="molecule type" value="Genomic_DNA"/>
</dbReference>
<dbReference type="GeneID" id="71981869"/>
<proteinExistence type="predicted"/>
<accession>A0A9Q8L6H7</accession>
<gene>
    <name evidence="1" type="ORF">CLAFUR5_01991</name>
</gene>
<dbReference type="RefSeq" id="XP_047755459.1">
    <property type="nucleotide sequence ID" value="XM_047901139.1"/>
</dbReference>
<keyword evidence="2" id="KW-1185">Reference proteome</keyword>